<dbReference type="GO" id="GO:0008360">
    <property type="term" value="P:regulation of cell shape"/>
    <property type="evidence" value="ECO:0007669"/>
    <property type="project" value="UniProtKB-UniRule"/>
</dbReference>
<gene>
    <name evidence="8" type="ORF">COT66_00105</name>
</gene>
<evidence type="ECO:0000259" key="7">
    <source>
        <dbReference type="PROSITE" id="PS52029"/>
    </source>
</evidence>
<protein>
    <recommendedName>
        <fullName evidence="7">L,D-TPase catalytic domain-containing protein</fullName>
    </recommendedName>
</protein>
<dbReference type="PANTHER" id="PTHR30582:SF2">
    <property type="entry name" value="L,D-TRANSPEPTIDASE YCIB-RELATED"/>
    <property type="match status" value="1"/>
</dbReference>
<dbReference type="Pfam" id="PF03734">
    <property type="entry name" value="YkuD"/>
    <property type="match status" value="1"/>
</dbReference>
<comment type="pathway">
    <text evidence="1 6">Cell wall biogenesis; peptidoglycan biosynthesis.</text>
</comment>
<dbReference type="PROSITE" id="PS52029">
    <property type="entry name" value="LD_TPASE"/>
    <property type="match status" value="1"/>
</dbReference>
<dbReference type="GO" id="GO:0005576">
    <property type="term" value="C:extracellular region"/>
    <property type="evidence" value="ECO:0007669"/>
    <property type="project" value="TreeGrafter"/>
</dbReference>
<dbReference type="PANTHER" id="PTHR30582">
    <property type="entry name" value="L,D-TRANSPEPTIDASE"/>
    <property type="match status" value="1"/>
</dbReference>
<reference evidence="9" key="1">
    <citation type="submission" date="2017-09" db="EMBL/GenBank/DDBJ databases">
        <title>Depth-based differentiation of microbial function through sediment-hosted aquifers and enrichment of novel symbionts in the deep terrestrial subsurface.</title>
        <authorList>
            <person name="Probst A.J."/>
            <person name="Ladd B."/>
            <person name="Jarett J.K."/>
            <person name="Geller-Mcgrath D.E."/>
            <person name="Sieber C.M.K."/>
            <person name="Emerson J.B."/>
            <person name="Anantharaman K."/>
            <person name="Thomas B.C."/>
            <person name="Malmstrom R."/>
            <person name="Stieglmeier M."/>
            <person name="Klingl A."/>
            <person name="Woyke T."/>
            <person name="Ryan C.M."/>
            <person name="Banfield J.F."/>
        </authorList>
    </citation>
    <scope>NUCLEOTIDE SEQUENCE [LARGE SCALE GENOMIC DNA]</scope>
</reference>
<dbReference type="AlphaFoldDB" id="A0A2M6XBQ9"/>
<feature type="active site" description="Nucleophile" evidence="6">
    <location>
        <position position="184"/>
    </location>
</feature>
<keyword evidence="4 6" id="KW-0573">Peptidoglycan synthesis</keyword>
<comment type="caution">
    <text evidence="8">The sequence shown here is derived from an EMBL/GenBank/DDBJ whole genome shotgun (WGS) entry which is preliminary data.</text>
</comment>
<evidence type="ECO:0000256" key="6">
    <source>
        <dbReference type="PROSITE-ProRule" id="PRU01373"/>
    </source>
</evidence>
<feature type="domain" description="L,D-TPase catalytic" evidence="7">
    <location>
        <begin position="89"/>
        <end position="224"/>
    </location>
</feature>
<dbReference type="GO" id="GO:0071555">
    <property type="term" value="P:cell wall organization"/>
    <property type="evidence" value="ECO:0007669"/>
    <property type="project" value="UniProtKB-UniRule"/>
</dbReference>
<dbReference type="GO" id="GO:0018104">
    <property type="term" value="P:peptidoglycan-protein cross-linking"/>
    <property type="evidence" value="ECO:0007669"/>
    <property type="project" value="TreeGrafter"/>
</dbReference>
<dbReference type="UniPathway" id="UPA00219"/>
<dbReference type="Proteomes" id="UP000231214">
    <property type="component" value="Unassembled WGS sequence"/>
</dbReference>
<dbReference type="SUPFAM" id="SSF141523">
    <property type="entry name" value="L,D-transpeptidase catalytic domain-like"/>
    <property type="match status" value="1"/>
</dbReference>
<evidence type="ECO:0000313" key="9">
    <source>
        <dbReference type="Proteomes" id="UP000231214"/>
    </source>
</evidence>
<dbReference type="GO" id="GO:0016740">
    <property type="term" value="F:transferase activity"/>
    <property type="evidence" value="ECO:0007669"/>
    <property type="project" value="UniProtKB-KW"/>
</dbReference>
<evidence type="ECO:0000313" key="8">
    <source>
        <dbReference type="EMBL" id="PIU02455.1"/>
    </source>
</evidence>
<evidence type="ECO:0000256" key="1">
    <source>
        <dbReference type="ARBA" id="ARBA00004752"/>
    </source>
</evidence>
<evidence type="ECO:0000256" key="4">
    <source>
        <dbReference type="ARBA" id="ARBA00022984"/>
    </source>
</evidence>
<dbReference type="CDD" id="cd16913">
    <property type="entry name" value="YkuD_like"/>
    <property type="match status" value="1"/>
</dbReference>
<proteinExistence type="predicted"/>
<sequence length="225" mass="25324">MKRKFLVFLPVAFLAAVGILFLSGRDYQSQTDCGCGLPSPQDTGEFDYRTDQAIFEGQTMIQDVNRLLALNGLPETILPVVLGETSEERWIEIDLSDQRLYAHEGERIVYDFAISSGKAWTPTPTGEFRVWAKIKYAKMSGGQPGTPSYYYLPNVPYIQYFNRDYGLHGAYWHNNFGTPMSHGCINLSIQDAGKLFYWTSPSLPEGKNIAYSAKETVGTRIVVHD</sequence>
<keyword evidence="3 6" id="KW-0133">Cell shape</keyword>
<dbReference type="InterPro" id="IPR038063">
    <property type="entry name" value="Transpep_catalytic_dom"/>
</dbReference>
<dbReference type="InterPro" id="IPR005490">
    <property type="entry name" value="LD_TPept_cat_dom"/>
</dbReference>
<dbReference type="EMBL" id="PEZK01000003">
    <property type="protein sequence ID" value="PIU02455.1"/>
    <property type="molecule type" value="Genomic_DNA"/>
</dbReference>
<evidence type="ECO:0000256" key="3">
    <source>
        <dbReference type="ARBA" id="ARBA00022960"/>
    </source>
</evidence>
<keyword evidence="5 6" id="KW-0961">Cell wall biogenesis/degradation</keyword>
<accession>A0A2M6XBQ9</accession>
<name>A0A2M6XBQ9_9BACT</name>
<dbReference type="InterPro" id="IPR050979">
    <property type="entry name" value="LD-transpeptidase"/>
</dbReference>
<keyword evidence="2" id="KW-0808">Transferase</keyword>
<dbReference type="Gene3D" id="2.40.440.10">
    <property type="entry name" value="L,D-transpeptidase catalytic domain-like"/>
    <property type="match status" value="1"/>
</dbReference>
<evidence type="ECO:0000256" key="5">
    <source>
        <dbReference type="ARBA" id="ARBA00023316"/>
    </source>
</evidence>
<feature type="active site" description="Proton donor/acceptor" evidence="6">
    <location>
        <position position="168"/>
    </location>
</feature>
<evidence type="ECO:0000256" key="2">
    <source>
        <dbReference type="ARBA" id="ARBA00022679"/>
    </source>
</evidence>
<dbReference type="GO" id="GO:0071972">
    <property type="term" value="F:peptidoglycan L,D-transpeptidase activity"/>
    <property type="evidence" value="ECO:0007669"/>
    <property type="project" value="TreeGrafter"/>
</dbReference>
<organism evidence="8 9">
    <name type="scientific">Candidatus Shapirobacteria bacterium CG09_land_8_20_14_0_10_49_15</name>
    <dbReference type="NCBI Taxonomy" id="1974482"/>
    <lineage>
        <taxon>Bacteria</taxon>
        <taxon>Candidatus Shapironibacteriota</taxon>
    </lineage>
</organism>